<dbReference type="InterPro" id="IPR001251">
    <property type="entry name" value="CRAL-TRIO_dom"/>
</dbReference>
<dbReference type="SUPFAM" id="SSF46938">
    <property type="entry name" value="CRAL/TRIO N-terminal domain"/>
    <property type="match status" value="1"/>
</dbReference>
<name>A0AAW1DS00_9HEMI</name>
<dbReference type="SUPFAM" id="SSF52087">
    <property type="entry name" value="CRAL/TRIO domain"/>
    <property type="match status" value="1"/>
</dbReference>
<evidence type="ECO:0000313" key="2">
    <source>
        <dbReference type="EMBL" id="KAK9511305.1"/>
    </source>
</evidence>
<dbReference type="AlphaFoldDB" id="A0AAW1DS00"/>
<dbReference type="PROSITE" id="PS50191">
    <property type="entry name" value="CRAL_TRIO"/>
    <property type="match status" value="1"/>
</dbReference>
<accession>A0AAW1DS00</accession>
<dbReference type="PANTHER" id="PTHR10174">
    <property type="entry name" value="ALPHA-TOCOPHEROL TRANSFER PROTEIN-RELATED"/>
    <property type="match status" value="1"/>
</dbReference>
<dbReference type="PRINTS" id="PR00180">
    <property type="entry name" value="CRETINALDHBP"/>
</dbReference>
<gene>
    <name evidence="2" type="ORF">O3M35_005879</name>
</gene>
<feature type="domain" description="CRAL-TRIO" evidence="1">
    <location>
        <begin position="93"/>
        <end position="256"/>
    </location>
</feature>
<dbReference type="GO" id="GO:1902936">
    <property type="term" value="F:phosphatidylinositol bisphosphate binding"/>
    <property type="evidence" value="ECO:0007669"/>
    <property type="project" value="TreeGrafter"/>
</dbReference>
<dbReference type="Gene3D" id="1.20.5.1200">
    <property type="entry name" value="Alpha-tocopherol transfer"/>
    <property type="match status" value="1"/>
</dbReference>
<dbReference type="SMART" id="SM00516">
    <property type="entry name" value="SEC14"/>
    <property type="match status" value="1"/>
</dbReference>
<dbReference type="Proteomes" id="UP001461498">
    <property type="component" value="Unassembled WGS sequence"/>
</dbReference>
<evidence type="ECO:0000313" key="3">
    <source>
        <dbReference type="Proteomes" id="UP001461498"/>
    </source>
</evidence>
<dbReference type="InterPro" id="IPR036273">
    <property type="entry name" value="CRAL/TRIO_N_dom_sf"/>
</dbReference>
<reference evidence="2 3" key="1">
    <citation type="submission" date="2022-12" db="EMBL/GenBank/DDBJ databases">
        <title>Chromosome-level genome assembly of true bugs.</title>
        <authorList>
            <person name="Ma L."/>
            <person name="Li H."/>
        </authorList>
    </citation>
    <scope>NUCLEOTIDE SEQUENCE [LARGE SCALE GENOMIC DNA]</scope>
    <source>
        <strain evidence="2">Lab_2022b</strain>
    </source>
</reference>
<dbReference type="SMART" id="SM01100">
    <property type="entry name" value="CRAL_TRIO_N"/>
    <property type="match status" value="1"/>
</dbReference>
<organism evidence="2 3">
    <name type="scientific">Rhynocoris fuscipes</name>
    <dbReference type="NCBI Taxonomy" id="488301"/>
    <lineage>
        <taxon>Eukaryota</taxon>
        <taxon>Metazoa</taxon>
        <taxon>Ecdysozoa</taxon>
        <taxon>Arthropoda</taxon>
        <taxon>Hexapoda</taxon>
        <taxon>Insecta</taxon>
        <taxon>Pterygota</taxon>
        <taxon>Neoptera</taxon>
        <taxon>Paraneoptera</taxon>
        <taxon>Hemiptera</taxon>
        <taxon>Heteroptera</taxon>
        <taxon>Panheteroptera</taxon>
        <taxon>Cimicomorpha</taxon>
        <taxon>Reduviidae</taxon>
        <taxon>Harpactorinae</taxon>
        <taxon>Harpactorini</taxon>
        <taxon>Rhynocoris</taxon>
    </lineage>
</organism>
<protein>
    <recommendedName>
        <fullName evidence="1">CRAL-TRIO domain-containing protein</fullName>
    </recommendedName>
</protein>
<dbReference type="InterPro" id="IPR011074">
    <property type="entry name" value="CRAL/TRIO_N_dom"/>
</dbReference>
<dbReference type="PANTHER" id="PTHR10174:SF166">
    <property type="entry name" value="LD40136P"/>
    <property type="match status" value="1"/>
</dbReference>
<keyword evidence="3" id="KW-1185">Reference proteome</keyword>
<dbReference type="GO" id="GO:0016020">
    <property type="term" value="C:membrane"/>
    <property type="evidence" value="ECO:0007669"/>
    <property type="project" value="TreeGrafter"/>
</dbReference>
<dbReference type="Gene3D" id="3.40.525.10">
    <property type="entry name" value="CRAL-TRIO lipid binding domain"/>
    <property type="match status" value="1"/>
</dbReference>
<dbReference type="CDD" id="cd00170">
    <property type="entry name" value="SEC14"/>
    <property type="match status" value="1"/>
</dbReference>
<evidence type="ECO:0000259" key="1">
    <source>
        <dbReference type="PROSITE" id="PS50191"/>
    </source>
</evidence>
<dbReference type="InterPro" id="IPR036865">
    <property type="entry name" value="CRAL-TRIO_dom_sf"/>
</dbReference>
<sequence length="309" mass="35705">MGDNEVQLTGELEELAKADLREDETLRKQSLEQMRDWLQKNNDITNCRTDAPFLLRFLRTKKYSLPLAQEMLERYLAIRQLYPEWFQKLDVNDPKVLELIDLGYCVALPERDEFGRKVIFTCTGKFDPNKYTSTDMVRVHSLVLESLLDDHENQIRGYTQIYDESGLSMNHLAIWSLTDIRNIIKCIQNSVPMRHKSTHFLNLPASANKIFEFFLALLNDKLKNRVMVHKSVEDLKKQINPDILPQEYGGKVPLSDMIASMKKELLAKREALLGLDNMQIDLAKKTKLVDDLEESVSGVAGSFRKLEVD</sequence>
<comment type="caution">
    <text evidence="2">The sequence shown here is derived from an EMBL/GenBank/DDBJ whole genome shotgun (WGS) entry which is preliminary data.</text>
</comment>
<dbReference type="EMBL" id="JAPXFL010000002">
    <property type="protein sequence ID" value="KAK9511305.1"/>
    <property type="molecule type" value="Genomic_DNA"/>
</dbReference>
<dbReference type="Gene3D" id="1.10.8.20">
    <property type="entry name" value="N-terminal domain of phosphatidylinositol transfer protein sec14p"/>
    <property type="match status" value="1"/>
</dbReference>
<proteinExistence type="predicted"/>
<dbReference type="Pfam" id="PF00650">
    <property type="entry name" value="CRAL_TRIO"/>
    <property type="match status" value="1"/>
</dbReference>